<feature type="transmembrane region" description="Helical" evidence="9">
    <location>
        <begin position="387"/>
        <end position="405"/>
    </location>
</feature>
<keyword evidence="6 9" id="KW-0472">Membrane</keyword>
<feature type="transmembrane region" description="Helical" evidence="9">
    <location>
        <begin position="179"/>
        <end position="198"/>
    </location>
</feature>
<evidence type="ECO:0000256" key="9">
    <source>
        <dbReference type="SAM" id="Phobius"/>
    </source>
</evidence>
<evidence type="ECO:0000259" key="10">
    <source>
        <dbReference type="PROSITE" id="PS50850"/>
    </source>
</evidence>
<proteinExistence type="inferred from homology"/>
<sequence length="416" mass="43867">MTSTSAVLSRAGSGGRARTDFLCLWTAQTFSNLGDALFLSSVAWSATSLFGEGRAAIALGLALFVPTAVLLPLAGVVVDRYRRRTLLVATDSFRAVLTAFLGLVLVTTQASLPLLLCTVVVVQVAGLLFQPSMHSLLGQIANDDDTLLRFDSWMLASRMLATILGPLLAGLVISRGLGAALLLDAGTFCISLIGLFAARRLLGTAAAPRAHERKGLLHEAREGFQVALGDPLFRKLAPTLPVIDLVGASLTLLLPALLLQRGILDPIAYGLLISAWAVGRFAGLLILRVPRVRAWRGVLMAVNCSAQALTVIAIAATPALPWLVVLFVLLGIPSGGASVSVNAYIQTHIPNELRGRVFALLQTTVTAAMPLGPVVAGWLTAWKSPGAALTLMGVLLFAVGVPPLISKRVWQWRSGN</sequence>
<dbReference type="SUPFAM" id="SSF103473">
    <property type="entry name" value="MFS general substrate transporter"/>
    <property type="match status" value="1"/>
</dbReference>
<feature type="transmembrane region" description="Helical" evidence="9">
    <location>
        <begin position="294"/>
        <end position="316"/>
    </location>
</feature>
<dbReference type="InterPro" id="IPR020846">
    <property type="entry name" value="MFS_dom"/>
</dbReference>
<dbReference type="Proteomes" id="UP001520654">
    <property type="component" value="Unassembled WGS sequence"/>
</dbReference>
<dbReference type="Gene3D" id="1.20.1250.20">
    <property type="entry name" value="MFS general substrate transporter like domains"/>
    <property type="match status" value="1"/>
</dbReference>
<feature type="transmembrane region" description="Helical" evidence="9">
    <location>
        <begin position="150"/>
        <end position="173"/>
    </location>
</feature>
<dbReference type="PANTHER" id="PTHR23513">
    <property type="entry name" value="INTEGRAL MEMBRANE EFFLUX PROTEIN-RELATED"/>
    <property type="match status" value="1"/>
</dbReference>
<feature type="transmembrane region" description="Helical" evidence="9">
    <location>
        <begin position="56"/>
        <end position="78"/>
    </location>
</feature>
<dbReference type="EMBL" id="JAINUL010000001">
    <property type="protein sequence ID" value="MCC0097535.1"/>
    <property type="molecule type" value="Genomic_DNA"/>
</dbReference>
<evidence type="ECO:0000256" key="5">
    <source>
        <dbReference type="ARBA" id="ARBA00022989"/>
    </source>
</evidence>
<evidence type="ECO:0000256" key="2">
    <source>
        <dbReference type="ARBA" id="ARBA00022448"/>
    </source>
</evidence>
<keyword evidence="5 9" id="KW-1133">Transmembrane helix</keyword>
<feature type="transmembrane region" description="Helical" evidence="9">
    <location>
        <begin position="357"/>
        <end position="381"/>
    </location>
</feature>
<protein>
    <recommendedName>
        <fullName evidence="8">Multidrug efflux pump Tap</fullName>
    </recommendedName>
</protein>
<feature type="transmembrane region" description="Helical" evidence="9">
    <location>
        <begin position="322"/>
        <end position="345"/>
    </location>
</feature>
<organism evidence="11 12">
    <name type="scientific">Streptomyces flavotricini</name>
    <dbReference type="NCBI Taxonomy" id="66888"/>
    <lineage>
        <taxon>Bacteria</taxon>
        <taxon>Bacillati</taxon>
        <taxon>Actinomycetota</taxon>
        <taxon>Actinomycetes</taxon>
        <taxon>Kitasatosporales</taxon>
        <taxon>Streptomycetaceae</taxon>
        <taxon>Streptomyces</taxon>
    </lineage>
</organism>
<comment type="similarity">
    <text evidence="7">Belongs to the major facilitator superfamily. Drug:H(+) antiporter-3 (DHA3) (TC 2.A.1.21) family.</text>
</comment>
<dbReference type="InterPro" id="IPR011701">
    <property type="entry name" value="MFS"/>
</dbReference>
<dbReference type="PROSITE" id="PS50850">
    <property type="entry name" value="MFS"/>
    <property type="match status" value="1"/>
</dbReference>
<evidence type="ECO:0000313" key="11">
    <source>
        <dbReference type="EMBL" id="MCC0097535.1"/>
    </source>
</evidence>
<evidence type="ECO:0000256" key="4">
    <source>
        <dbReference type="ARBA" id="ARBA00022692"/>
    </source>
</evidence>
<dbReference type="CDD" id="cd06173">
    <property type="entry name" value="MFS_MefA_like"/>
    <property type="match status" value="1"/>
</dbReference>
<dbReference type="PANTHER" id="PTHR23513:SF9">
    <property type="entry name" value="ENTEROBACTIN EXPORTER ENTS"/>
    <property type="match status" value="1"/>
</dbReference>
<keyword evidence="4 9" id="KW-0812">Transmembrane</keyword>
<comment type="subcellular location">
    <subcellularLocation>
        <location evidence="1">Cell inner membrane</location>
        <topology evidence="1">Multi-pass membrane protein</topology>
    </subcellularLocation>
</comment>
<accession>A0ABS8E8R5</accession>
<feature type="transmembrane region" description="Helical" evidence="9">
    <location>
        <begin position="266"/>
        <end position="287"/>
    </location>
</feature>
<gene>
    <name evidence="11" type="ORF">K7B10_22675</name>
</gene>
<evidence type="ECO:0000256" key="7">
    <source>
        <dbReference type="ARBA" id="ARBA00038075"/>
    </source>
</evidence>
<dbReference type="Pfam" id="PF07690">
    <property type="entry name" value="MFS_1"/>
    <property type="match status" value="1"/>
</dbReference>
<dbReference type="InterPro" id="IPR036259">
    <property type="entry name" value="MFS_trans_sf"/>
</dbReference>
<comment type="caution">
    <text evidence="11">The sequence shown here is derived from an EMBL/GenBank/DDBJ whole genome shotgun (WGS) entry which is preliminary data.</text>
</comment>
<dbReference type="RefSeq" id="WP_229338598.1">
    <property type="nucleotide sequence ID" value="NZ_JAINUL010000001.1"/>
</dbReference>
<keyword evidence="2" id="KW-0813">Transport</keyword>
<feature type="transmembrane region" description="Helical" evidence="9">
    <location>
        <begin position="21"/>
        <end position="44"/>
    </location>
</feature>
<keyword evidence="12" id="KW-1185">Reference proteome</keyword>
<feature type="domain" description="Major facilitator superfamily (MFS) profile" evidence="10">
    <location>
        <begin position="230"/>
        <end position="416"/>
    </location>
</feature>
<evidence type="ECO:0000256" key="6">
    <source>
        <dbReference type="ARBA" id="ARBA00023136"/>
    </source>
</evidence>
<keyword evidence="3" id="KW-1003">Cell membrane</keyword>
<evidence type="ECO:0000256" key="3">
    <source>
        <dbReference type="ARBA" id="ARBA00022475"/>
    </source>
</evidence>
<evidence type="ECO:0000313" key="12">
    <source>
        <dbReference type="Proteomes" id="UP001520654"/>
    </source>
</evidence>
<evidence type="ECO:0000256" key="8">
    <source>
        <dbReference type="ARBA" id="ARBA00040914"/>
    </source>
</evidence>
<name>A0ABS8E8R5_9ACTN</name>
<reference evidence="11 12" key="1">
    <citation type="submission" date="2021-08" db="EMBL/GenBank/DDBJ databases">
        <title>Genomic Architecture of Streptomyces flavotricini NGL1 and Streptomyces erythrochromogenes HMS4 With Differential Plant Beneficial attributes and laccase production capabilities.</title>
        <authorList>
            <person name="Salwan R."/>
            <person name="Kaur R."/>
            <person name="Sharma V."/>
        </authorList>
    </citation>
    <scope>NUCLEOTIDE SEQUENCE [LARGE SCALE GENOMIC DNA]</scope>
    <source>
        <strain evidence="11 12">NGL1</strain>
    </source>
</reference>
<evidence type="ECO:0000256" key="1">
    <source>
        <dbReference type="ARBA" id="ARBA00004429"/>
    </source>
</evidence>